<dbReference type="GO" id="GO:0016829">
    <property type="term" value="F:lyase activity"/>
    <property type="evidence" value="ECO:0007669"/>
    <property type="project" value="InterPro"/>
</dbReference>
<evidence type="ECO:0008006" key="6">
    <source>
        <dbReference type="Google" id="ProtNLM"/>
    </source>
</evidence>
<gene>
    <name evidence="4" type="ORF">Sant_P0286</name>
</gene>
<dbReference type="Pfam" id="PF03972">
    <property type="entry name" value="MmgE_PrpD_N"/>
    <property type="match status" value="1"/>
</dbReference>
<dbReference type="Proteomes" id="UP000019028">
    <property type="component" value="Plasmid pHS1"/>
</dbReference>
<proteinExistence type="inferred from homology"/>
<comment type="similarity">
    <text evidence="1">Belongs to the PrpD family.</text>
</comment>
<feature type="domain" description="MmgE/PrpD C-terminal" evidence="3">
    <location>
        <begin position="271"/>
        <end position="426"/>
    </location>
</feature>
<dbReference type="InterPro" id="IPR042188">
    <property type="entry name" value="MmgE/PrpD_sf_2"/>
</dbReference>
<dbReference type="InterPro" id="IPR005656">
    <property type="entry name" value="MmgE_PrpD"/>
</dbReference>
<dbReference type="Gene3D" id="1.10.4100.10">
    <property type="entry name" value="2-methylcitrate dehydratase PrpD"/>
    <property type="match status" value="1"/>
</dbReference>
<dbReference type="InterPro" id="IPR036148">
    <property type="entry name" value="MmgE/PrpD_sf"/>
</dbReference>
<accession>W0I3K4</accession>
<dbReference type="PANTHER" id="PTHR16943">
    <property type="entry name" value="2-METHYLCITRATE DEHYDRATASE-RELATED"/>
    <property type="match status" value="1"/>
</dbReference>
<dbReference type="PANTHER" id="PTHR16943:SF8">
    <property type="entry name" value="2-METHYLCITRATE DEHYDRATASE"/>
    <property type="match status" value="1"/>
</dbReference>
<organism evidence="4 5">
    <name type="scientific">Sodalis praecaptivus</name>
    <dbReference type="NCBI Taxonomy" id="1239307"/>
    <lineage>
        <taxon>Bacteria</taxon>
        <taxon>Pseudomonadati</taxon>
        <taxon>Pseudomonadota</taxon>
        <taxon>Gammaproteobacteria</taxon>
        <taxon>Enterobacterales</taxon>
        <taxon>Bruguierivoracaceae</taxon>
        <taxon>Sodalis</taxon>
    </lineage>
</organism>
<evidence type="ECO:0000313" key="5">
    <source>
        <dbReference type="Proteomes" id="UP000019028"/>
    </source>
</evidence>
<evidence type="ECO:0000256" key="1">
    <source>
        <dbReference type="ARBA" id="ARBA00006174"/>
    </source>
</evidence>
<evidence type="ECO:0000259" key="2">
    <source>
        <dbReference type="Pfam" id="PF03972"/>
    </source>
</evidence>
<evidence type="ECO:0000313" key="4">
    <source>
        <dbReference type="EMBL" id="AHF79322.1"/>
    </source>
</evidence>
<keyword evidence="4" id="KW-0614">Plasmid</keyword>
<dbReference type="EMBL" id="CP006570">
    <property type="protein sequence ID" value="AHF79322.1"/>
    <property type="molecule type" value="Genomic_DNA"/>
</dbReference>
<dbReference type="Pfam" id="PF19305">
    <property type="entry name" value="MmgE_PrpD_C"/>
    <property type="match status" value="1"/>
</dbReference>
<dbReference type="InterPro" id="IPR042183">
    <property type="entry name" value="MmgE/PrpD_sf_1"/>
</dbReference>
<dbReference type="Gene3D" id="3.30.1330.120">
    <property type="entry name" value="2-methylcitrate dehydratase PrpD"/>
    <property type="match status" value="1"/>
</dbReference>
<dbReference type="SUPFAM" id="SSF103378">
    <property type="entry name" value="2-methylcitrate dehydratase PrpD"/>
    <property type="match status" value="1"/>
</dbReference>
<dbReference type="RefSeq" id="WP_025424456.1">
    <property type="nucleotide sequence ID" value="NZ_CP006570.1"/>
</dbReference>
<dbReference type="PATRIC" id="fig|1239307.3.peg.4838"/>
<dbReference type="HOGENOM" id="CLU_026574_2_2_6"/>
<reference evidence="4 5" key="1">
    <citation type="journal article" date="2014" name="Genome Biol. Evol.">
        <title>Genome degeneration and adaptation in a nascent stage of symbiosis.</title>
        <authorList>
            <person name="Oakeson K.F."/>
            <person name="Gil R."/>
            <person name="Clayton A.L."/>
            <person name="Dunn D.M."/>
            <person name="von Niederhausern A.C."/>
            <person name="Hamil C."/>
            <person name="Aoyagi A."/>
            <person name="Duval B."/>
            <person name="Baca A."/>
            <person name="Silva F.J."/>
            <person name="Vallier A."/>
            <person name="Jackson D.G."/>
            <person name="Latorre A."/>
            <person name="Weiss R.B."/>
            <person name="Heddi A."/>
            <person name="Moya A."/>
            <person name="Dale C."/>
        </authorList>
    </citation>
    <scope>NUCLEOTIDE SEQUENCE [LARGE SCALE GENOMIC DNA]</scope>
    <source>
        <strain evidence="4 5">HS1</strain>
        <plasmid evidence="5">Plasmid pHS1</plasmid>
    </source>
</reference>
<feature type="domain" description="MmgE/PrpD N-terminal" evidence="2">
    <location>
        <begin position="6"/>
        <end position="240"/>
    </location>
</feature>
<dbReference type="AlphaFoldDB" id="W0I3K4"/>
<geneLocation type="plasmid" evidence="4 5">
    <name>pHS1</name>
</geneLocation>
<dbReference type="InterPro" id="IPR045336">
    <property type="entry name" value="MmgE_PrpD_N"/>
</dbReference>
<sequence length="440" mass="47616">MTIALQFARNIHQFHQRSLPKEAFERARYAIIDTLGVMLAGSVQPGALKLRAVIEPAAPGQSRVFGTSLRVNALDAALFNGIAAHILDFDDSNSRLHGHTSVAILPALLALGDERQASPAAVVRAYITGFEAASRLGDAVGRYQYTHGWHPTTTLGIFAAVAACAALLELSEHQTAVALSIATALASGIKANFGSETKPLGVGQANRNALLAIKLAQQDFSAGKSAFEHHHGYLSVFNAGAAHFDTSLLVAPWTGEPVLLAPVMGIKQKRFPCCYAILPPLDGILALRHEHRLTPEEIVRVAVGVHPIRFPHINVPAPKDPLAAKFSLHYCTARALEEGRLTLDDFIDETRFNRPETHCLMRQVSLHPYLHDNIGGAEVMIETKDGRRLTTYIDSAQGSSYENPLPPALNRDKFLQCASLALGDSDALAFYQRLNLGELA</sequence>
<dbReference type="InterPro" id="IPR045337">
    <property type="entry name" value="MmgE_PrpD_C"/>
</dbReference>
<protein>
    <recommendedName>
        <fullName evidence="6">MmgE/PrpD family protein</fullName>
    </recommendedName>
</protein>
<keyword evidence="5" id="KW-1185">Reference proteome</keyword>
<name>W0I3K4_9GAMM</name>
<dbReference type="KEGG" id="sod:Sant_P0286"/>
<evidence type="ECO:0000259" key="3">
    <source>
        <dbReference type="Pfam" id="PF19305"/>
    </source>
</evidence>
<dbReference type="OrthoDB" id="9795089at2"/>